<dbReference type="FunFam" id="2.30.30.280:FF:000001">
    <property type="entry name" value="tRNA-specific 2-thiouridylase MnmA"/>
    <property type="match status" value="1"/>
</dbReference>
<dbReference type="Gene3D" id="2.40.30.10">
    <property type="entry name" value="Translation factors"/>
    <property type="match status" value="1"/>
</dbReference>
<keyword evidence="2" id="KW-0808">Transferase</keyword>
<dbReference type="PANTHER" id="PTHR11933">
    <property type="entry name" value="TRNA 5-METHYLAMINOMETHYL-2-THIOURIDYLATE -METHYLTRANSFERASE"/>
    <property type="match status" value="1"/>
</dbReference>
<keyword evidence="4" id="KW-0547">Nucleotide-binding</keyword>
<dbReference type="PANTHER" id="PTHR11933:SF5">
    <property type="entry name" value="MITOCHONDRIAL TRNA-SPECIFIC 2-THIOURIDYLASE 1"/>
    <property type="match status" value="1"/>
</dbReference>
<evidence type="ECO:0000256" key="2">
    <source>
        <dbReference type="ARBA" id="ARBA00022679"/>
    </source>
</evidence>
<name>A0A1W1CKA8_9ZZZZ</name>
<evidence type="ECO:0000313" key="10">
    <source>
        <dbReference type="EMBL" id="SFV66142.1"/>
    </source>
</evidence>
<dbReference type="Gene3D" id="2.30.30.280">
    <property type="entry name" value="Adenine nucleotide alpha hydrolases-like domains"/>
    <property type="match status" value="1"/>
</dbReference>
<feature type="domain" description="tRNA-specific 2-thiouridylase MnmA-like C-terminal" evidence="8">
    <location>
        <begin position="66"/>
        <end position="139"/>
    </location>
</feature>
<evidence type="ECO:0000256" key="1">
    <source>
        <dbReference type="ARBA" id="ARBA00022555"/>
    </source>
</evidence>
<feature type="domain" description="tRNA-specific 2-thiouridylase MnmA-like central" evidence="9">
    <location>
        <begin position="7"/>
        <end position="59"/>
    </location>
</feature>
<protein>
    <submittedName>
        <fullName evidence="10">tRNA-specific 2-thiouridylase MnmA</fullName>
    </submittedName>
</protein>
<organism evidence="10">
    <name type="scientific">hydrothermal vent metagenome</name>
    <dbReference type="NCBI Taxonomy" id="652676"/>
    <lineage>
        <taxon>unclassified sequences</taxon>
        <taxon>metagenomes</taxon>
        <taxon>ecological metagenomes</taxon>
    </lineage>
</organism>
<keyword evidence="6" id="KW-0694">RNA-binding</keyword>
<evidence type="ECO:0000259" key="8">
    <source>
        <dbReference type="Pfam" id="PF20258"/>
    </source>
</evidence>
<proteinExistence type="predicted"/>
<dbReference type="GO" id="GO:0002143">
    <property type="term" value="P:tRNA wobble position uridine thiolation"/>
    <property type="evidence" value="ECO:0007669"/>
    <property type="project" value="TreeGrafter"/>
</dbReference>
<dbReference type="GO" id="GO:0000049">
    <property type="term" value="F:tRNA binding"/>
    <property type="evidence" value="ECO:0007669"/>
    <property type="project" value="UniProtKB-KW"/>
</dbReference>
<dbReference type="GO" id="GO:0005524">
    <property type="term" value="F:ATP binding"/>
    <property type="evidence" value="ECO:0007669"/>
    <property type="project" value="UniProtKB-KW"/>
</dbReference>
<dbReference type="InterPro" id="IPR046885">
    <property type="entry name" value="MnmA-like_C"/>
</dbReference>
<keyword evidence="5" id="KW-0067">ATP-binding</keyword>
<dbReference type="InterPro" id="IPR046884">
    <property type="entry name" value="MnmA-like_central"/>
</dbReference>
<dbReference type="GO" id="GO:0016783">
    <property type="term" value="F:sulfurtransferase activity"/>
    <property type="evidence" value="ECO:0007669"/>
    <property type="project" value="InterPro"/>
</dbReference>
<sequence>MNIDLEGETVYSDGTVVGKHKGYMHYTIGKRRGFTVNGAHDPHFVLSINPKENQVVVGKREELEAHKFNIKNINLFKDLDASNITVKVRYRTQAIPCNVRLDENKERGEVELSKPVFGLAYGQVAVFYEDNRVIGSGVIY</sequence>
<gene>
    <name evidence="10" type="ORF">MNB_SV-14-1478</name>
</gene>
<evidence type="ECO:0000256" key="4">
    <source>
        <dbReference type="ARBA" id="ARBA00022741"/>
    </source>
</evidence>
<evidence type="ECO:0000256" key="6">
    <source>
        <dbReference type="ARBA" id="ARBA00022884"/>
    </source>
</evidence>
<dbReference type="Pfam" id="PF20259">
    <property type="entry name" value="tRNA_Me_trans_M"/>
    <property type="match status" value="1"/>
</dbReference>
<keyword evidence="1" id="KW-0820">tRNA-binding</keyword>
<dbReference type="EMBL" id="FPHN01000199">
    <property type="protein sequence ID" value="SFV66142.1"/>
    <property type="molecule type" value="Genomic_DNA"/>
</dbReference>
<evidence type="ECO:0000256" key="3">
    <source>
        <dbReference type="ARBA" id="ARBA00022694"/>
    </source>
</evidence>
<dbReference type="Pfam" id="PF20258">
    <property type="entry name" value="tRNA_Me_trans_C"/>
    <property type="match status" value="1"/>
</dbReference>
<reference evidence="10" key="1">
    <citation type="submission" date="2016-10" db="EMBL/GenBank/DDBJ databases">
        <authorList>
            <person name="de Groot N.N."/>
        </authorList>
    </citation>
    <scope>NUCLEOTIDE SEQUENCE</scope>
</reference>
<keyword evidence="7" id="KW-1015">Disulfide bond</keyword>
<dbReference type="InterPro" id="IPR023382">
    <property type="entry name" value="MnmA-like_central_sf"/>
</dbReference>
<keyword evidence="3" id="KW-0819">tRNA processing</keyword>
<dbReference type="AlphaFoldDB" id="A0A1W1CKA8"/>
<accession>A0A1W1CKA8</accession>
<evidence type="ECO:0000256" key="5">
    <source>
        <dbReference type="ARBA" id="ARBA00022840"/>
    </source>
</evidence>
<evidence type="ECO:0000256" key="7">
    <source>
        <dbReference type="ARBA" id="ARBA00023157"/>
    </source>
</evidence>
<evidence type="ECO:0000259" key="9">
    <source>
        <dbReference type="Pfam" id="PF20259"/>
    </source>
</evidence>